<evidence type="ECO:0000313" key="15">
    <source>
        <dbReference type="EMBL" id="ECC3915904.1"/>
    </source>
</evidence>
<dbReference type="PANTHER" id="PTHR30153:SF2">
    <property type="entry name" value="REPLICATIVE DNA HELICASE"/>
    <property type="match status" value="1"/>
</dbReference>
<feature type="domain" description="SF4 helicase" evidence="13">
    <location>
        <begin position="195"/>
        <end position="465"/>
    </location>
</feature>
<dbReference type="EC" id="5.6.2.3" evidence="11 12"/>
<evidence type="ECO:0000256" key="2">
    <source>
        <dbReference type="ARBA" id="ARBA00022515"/>
    </source>
</evidence>
<dbReference type="PROSITE" id="PS51199">
    <property type="entry name" value="SF4_HELICASE"/>
    <property type="match status" value="1"/>
</dbReference>
<keyword evidence="8 12" id="KW-0238">DNA-binding</keyword>
<evidence type="ECO:0000256" key="3">
    <source>
        <dbReference type="ARBA" id="ARBA00022705"/>
    </source>
</evidence>
<dbReference type="InterPro" id="IPR016136">
    <property type="entry name" value="DNA_helicase_N/primase_C"/>
</dbReference>
<gene>
    <name evidence="14" type="primary">dnaB</name>
    <name evidence="14" type="ORF">CNQ75_18255</name>
    <name evidence="15" type="ORF">CTQ69_18290</name>
    <name evidence="16" type="ORF">GB480_22105</name>
</gene>
<dbReference type="GO" id="GO:0005524">
    <property type="term" value="F:ATP binding"/>
    <property type="evidence" value="ECO:0007669"/>
    <property type="project" value="UniProtKB-UniRule"/>
</dbReference>
<evidence type="ECO:0000256" key="11">
    <source>
        <dbReference type="NCBIfam" id="TIGR00665"/>
    </source>
</evidence>
<dbReference type="InterPro" id="IPR007693">
    <property type="entry name" value="DNA_helicase_DnaB-like_N"/>
</dbReference>
<evidence type="ECO:0000256" key="7">
    <source>
        <dbReference type="ARBA" id="ARBA00022840"/>
    </source>
</evidence>
<dbReference type="RefSeq" id="WP_088759574.1">
    <property type="nucleotide sequence ID" value="NZ_CP023345.1"/>
</dbReference>
<dbReference type="InterPro" id="IPR027417">
    <property type="entry name" value="P-loop_NTPase"/>
</dbReference>
<dbReference type="EMBL" id="CP023345">
    <property type="protein sequence ID" value="ATW56285.1"/>
    <property type="molecule type" value="Genomic_DNA"/>
</dbReference>
<evidence type="ECO:0000256" key="4">
    <source>
        <dbReference type="ARBA" id="ARBA00022741"/>
    </source>
</evidence>
<evidence type="ECO:0000256" key="8">
    <source>
        <dbReference type="ARBA" id="ARBA00023125"/>
    </source>
</evidence>
<keyword evidence="6 12" id="KW-0347">Helicase</keyword>
<reference evidence="16" key="4">
    <citation type="submission" date="2019-10" db="EMBL/GenBank/DDBJ databases">
        <authorList>
            <consortium name="NCBI Pathogen Detection Project"/>
        </authorList>
    </citation>
    <scope>NUCLEOTIDE SEQUENCE</scope>
    <source>
        <strain evidence="16">Salmonella enterica</strain>
    </source>
</reference>
<dbReference type="Pfam" id="PF03796">
    <property type="entry name" value="DnaB_C"/>
    <property type="match status" value="1"/>
</dbReference>
<dbReference type="EMBL" id="AAIBIC010000025">
    <property type="protein sequence ID" value="ECC3915904.1"/>
    <property type="molecule type" value="Genomic_DNA"/>
</dbReference>
<accession>A0A2I5HL51</accession>
<evidence type="ECO:0000313" key="17">
    <source>
        <dbReference type="Proteomes" id="UP000230639"/>
    </source>
</evidence>
<dbReference type="SUPFAM" id="SSF48024">
    <property type="entry name" value="N-terminal domain of DnaB helicase"/>
    <property type="match status" value="1"/>
</dbReference>
<evidence type="ECO:0000313" key="16">
    <source>
        <dbReference type="EMBL" id="HAB6341534.1"/>
    </source>
</evidence>
<dbReference type="InterPro" id="IPR036185">
    <property type="entry name" value="DNA_heli_DnaB-like_N_sf"/>
</dbReference>
<reference evidence="15" key="3">
    <citation type="submission" date="2018-08" db="EMBL/GenBank/DDBJ databases">
        <authorList>
            <person name="Ashton P.M."/>
            <person name="Dallman T."/>
            <person name="Nair S."/>
            <person name="De Pinna E."/>
            <person name="Peters T."/>
            <person name="Grant K."/>
        </authorList>
    </citation>
    <scope>NUCLEOTIDE SEQUENCE [LARGE SCALE GENOMIC DNA]</scope>
    <source>
        <strain evidence="15">294779</strain>
    </source>
</reference>
<dbReference type="Gene3D" id="3.40.50.300">
    <property type="entry name" value="P-loop containing nucleotide triphosphate hydrolases"/>
    <property type="match status" value="1"/>
</dbReference>
<keyword evidence="7 12" id="KW-0067">ATP-binding</keyword>
<dbReference type="CDD" id="cd00984">
    <property type="entry name" value="DnaB_C"/>
    <property type="match status" value="1"/>
</dbReference>
<organism evidence="14 17">
    <name type="scientific">Salmonella diarizonae</name>
    <dbReference type="NCBI Taxonomy" id="59204"/>
    <lineage>
        <taxon>Bacteria</taxon>
        <taxon>Pseudomonadati</taxon>
        <taxon>Pseudomonadota</taxon>
        <taxon>Gammaproteobacteria</taxon>
        <taxon>Enterobacterales</taxon>
        <taxon>Enterobacteriaceae</taxon>
        <taxon>Salmonella</taxon>
    </lineage>
</organism>
<evidence type="ECO:0000256" key="9">
    <source>
        <dbReference type="ARBA" id="ARBA00023235"/>
    </source>
</evidence>
<dbReference type="GO" id="GO:0006269">
    <property type="term" value="P:DNA replication, synthesis of primer"/>
    <property type="evidence" value="ECO:0007669"/>
    <property type="project" value="UniProtKB-UniRule"/>
</dbReference>
<dbReference type="NCBIfam" id="NF040583">
    <property type="entry name" value="dnaB_SPI-7_type"/>
    <property type="match status" value="1"/>
</dbReference>
<dbReference type="Pfam" id="PF00772">
    <property type="entry name" value="DnaB"/>
    <property type="match status" value="1"/>
</dbReference>
<dbReference type="NCBIfam" id="TIGR00665">
    <property type="entry name" value="DnaB"/>
    <property type="match status" value="1"/>
</dbReference>
<keyword evidence="5 12" id="KW-0378">Hydrolase</keyword>
<comment type="similarity">
    <text evidence="1 12">Belongs to the helicase family. DnaB subfamily.</text>
</comment>
<evidence type="ECO:0000259" key="13">
    <source>
        <dbReference type="PROSITE" id="PS51199"/>
    </source>
</evidence>
<dbReference type="PANTHER" id="PTHR30153">
    <property type="entry name" value="REPLICATIVE DNA HELICASE DNAB"/>
    <property type="match status" value="1"/>
</dbReference>
<dbReference type="InterPro" id="IPR007694">
    <property type="entry name" value="DNA_helicase_DnaB-like_C"/>
</dbReference>
<dbReference type="Gene3D" id="1.10.860.10">
    <property type="entry name" value="DNAb Helicase, Chain A"/>
    <property type="match status" value="1"/>
</dbReference>
<evidence type="ECO:0000256" key="5">
    <source>
        <dbReference type="ARBA" id="ARBA00022801"/>
    </source>
</evidence>
<comment type="function">
    <text evidence="12">The main replicative DNA helicase, it participates in initiation and elongation during chromosome replication. Travels ahead of the DNA replisome, separating dsDNA into templates for DNA synthesis. A processive ATP-dependent 5'-3' DNA helicase it has DNA-dependent ATPase activity.</text>
</comment>
<dbReference type="GO" id="GO:0005829">
    <property type="term" value="C:cytosol"/>
    <property type="evidence" value="ECO:0007669"/>
    <property type="project" value="TreeGrafter"/>
</dbReference>
<reference evidence="16" key="2">
    <citation type="journal article" date="2018" name="Genome Biol.">
        <title>SKESA: strategic k-mer extension for scrupulous assemblies.</title>
        <authorList>
            <person name="Souvorov A."/>
            <person name="Agarwala R."/>
            <person name="Lipman D.J."/>
        </authorList>
    </citation>
    <scope>NUCLEOTIDE SEQUENCE</scope>
    <source>
        <strain evidence="16">Salmonella enterica</strain>
    </source>
</reference>
<name>A0A2I5HL51_SALDZ</name>
<dbReference type="GO" id="GO:0003677">
    <property type="term" value="F:DNA binding"/>
    <property type="evidence" value="ECO:0007669"/>
    <property type="project" value="UniProtKB-UniRule"/>
</dbReference>
<keyword evidence="3 12" id="KW-0235">DNA replication</keyword>
<dbReference type="GO" id="GO:0043139">
    <property type="term" value="F:5'-3' DNA helicase activity"/>
    <property type="evidence" value="ECO:0007669"/>
    <property type="project" value="UniProtKB-EC"/>
</dbReference>
<dbReference type="EMBL" id="DAAHJH010000029">
    <property type="protein sequence ID" value="HAB6341534.1"/>
    <property type="molecule type" value="Genomic_DNA"/>
</dbReference>
<sequence length="470" mass="51848">MGNVKKSGMRETRCDVPYHPAAETSVLGGLMLDNDRWDEIAPLLKSTDFYLSVNQAIFRETERLVSAGMPIDLITLSESLERRGMLERCGGFAYLAELSKNTPSAANIVAYAEIVRECSRARKLMRLGSGIYQQAALLQPSDGKGISTLRQVTDALVEQSEKELFELAQQNTSQACLSITAQVSDVLTWLESVSGGTGVTGVPTGFAELDAKTCGWQDGDLILIGARPSMGKTAQAVTHALAALKGGPAEKTVQFYSIEMPAQQLMLRLMSILARVPLTRLRSGNLTSYDLELVCSAAGTLSQWENRFLIDDSTYQTPATLRTSARRNARKYGKPALILVDYLQLMVCPEKKENRTQEIQDISRSLKALAKEMTCPVIALSQLNRSLEQRADKRPNNGDLRDSGSLEQDADVILFLYRDEVYHENTPERGVAELILGKQRQGPLGTVKARYEGEYTRFSEYHLGYGATTT</sequence>
<evidence type="ECO:0000256" key="12">
    <source>
        <dbReference type="RuleBase" id="RU362085"/>
    </source>
</evidence>
<evidence type="ECO:0000256" key="10">
    <source>
        <dbReference type="ARBA" id="ARBA00048954"/>
    </source>
</evidence>
<dbReference type="InterPro" id="IPR007692">
    <property type="entry name" value="DNA_helicase_DnaB"/>
</dbReference>
<evidence type="ECO:0000256" key="6">
    <source>
        <dbReference type="ARBA" id="ARBA00022806"/>
    </source>
</evidence>
<evidence type="ECO:0000256" key="1">
    <source>
        <dbReference type="ARBA" id="ARBA00008428"/>
    </source>
</evidence>
<dbReference type="GO" id="GO:0016787">
    <property type="term" value="F:hydrolase activity"/>
    <property type="evidence" value="ECO:0007669"/>
    <property type="project" value="UniProtKB-KW"/>
</dbReference>
<evidence type="ECO:0000313" key="14">
    <source>
        <dbReference type="EMBL" id="ATW56285.1"/>
    </source>
</evidence>
<dbReference type="GO" id="GO:1990077">
    <property type="term" value="C:primosome complex"/>
    <property type="evidence" value="ECO:0007669"/>
    <property type="project" value="UniProtKB-UniRule"/>
</dbReference>
<dbReference type="SUPFAM" id="SSF52540">
    <property type="entry name" value="P-loop containing nucleoside triphosphate hydrolases"/>
    <property type="match status" value="1"/>
</dbReference>
<protein>
    <recommendedName>
        <fullName evidence="11 12">Replicative DNA helicase</fullName>
        <ecNumber evidence="11 12">5.6.2.3</ecNumber>
    </recommendedName>
</protein>
<keyword evidence="2 12" id="KW-0639">Primosome</keyword>
<keyword evidence="9" id="KW-0413">Isomerase</keyword>
<dbReference type="AlphaFoldDB" id="A0A2I5HL51"/>
<keyword evidence="4 12" id="KW-0547">Nucleotide-binding</keyword>
<reference evidence="14 17" key="1">
    <citation type="submission" date="2017-09" db="EMBL/GenBank/DDBJ databases">
        <title>Complete genome of Salmonella enterica subsp. diarizonae isolated from stool of a patient with bacterial enteropathy.</title>
        <authorList>
            <person name="Zhou J."/>
            <person name="Chen Q."/>
            <person name="Guo L."/>
            <person name="Fan J."/>
        </authorList>
    </citation>
    <scope>NUCLEOTIDE SEQUENCE [LARGE SCALE GENOMIC DNA]</scope>
    <source>
        <strain evidence="14 17">HZS154</strain>
    </source>
</reference>
<proteinExistence type="inferred from homology"/>
<dbReference type="Proteomes" id="UP000839735">
    <property type="component" value="Unassembled WGS sequence"/>
</dbReference>
<comment type="catalytic activity">
    <reaction evidence="10 12">
        <text>ATP + H2O = ADP + phosphate + H(+)</text>
        <dbReference type="Rhea" id="RHEA:13065"/>
        <dbReference type="ChEBI" id="CHEBI:15377"/>
        <dbReference type="ChEBI" id="CHEBI:15378"/>
        <dbReference type="ChEBI" id="CHEBI:30616"/>
        <dbReference type="ChEBI" id="CHEBI:43474"/>
        <dbReference type="ChEBI" id="CHEBI:456216"/>
        <dbReference type="EC" id="5.6.2.3"/>
    </reaction>
</comment>
<dbReference type="Proteomes" id="UP000230639">
    <property type="component" value="Chromosome"/>
</dbReference>